<keyword evidence="1" id="KW-0675">Receptor</keyword>
<protein>
    <submittedName>
        <fullName evidence="1">TonB-dependent receptor plug domain-containing protein</fullName>
    </submittedName>
</protein>
<sequence>MAFRSKTVIFAHTERRLRPGNIPAPATVYREKQRMKRYFLFISALLAATLPVAAQQPLYIVNGVETEQIASIPPDDIENVEMLPADEETIARYGDKAANGVMLVTLRYDQSAVFTADSTFSGYIARQVKWGDDEPAARIVLRYTVTPEGDTVVAQELESTDSRLKRRVLKAVAEAPRWTPARKNGTPVESEGILHIQLPEGKLMPRQVELVWR</sequence>
<comment type="caution">
    <text evidence="1">The sequence shown here is derived from an EMBL/GenBank/DDBJ whole genome shotgun (WGS) entry which is preliminary data.</text>
</comment>
<dbReference type="EMBL" id="VVND01000011">
    <property type="protein sequence ID" value="KAA3159239.1"/>
    <property type="molecule type" value="Genomic_DNA"/>
</dbReference>
<name>A0ABQ6S3J6_9BACT</name>
<reference evidence="1 2" key="1">
    <citation type="journal article" date="2019" name="Nat. Med.">
        <title>A library of human gut bacterial isolates paired with longitudinal multiomics data enables mechanistic microbiome research.</title>
        <authorList>
            <person name="Poyet M."/>
            <person name="Groussin M."/>
            <person name="Gibbons S.M."/>
            <person name="Avila-Pacheco J."/>
            <person name="Jiang X."/>
            <person name="Kearney S.M."/>
            <person name="Perrotta A.R."/>
            <person name="Berdy B."/>
            <person name="Zhao S."/>
            <person name="Lieberman T.D."/>
            <person name="Swanson P.K."/>
            <person name="Smith M."/>
            <person name="Roesemann S."/>
            <person name="Alexander J.E."/>
            <person name="Rich S.A."/>
            <person name="Livny J."/>
            <person name="Vlamakis H."/>
            <person name="Clish C."/>
            <person name="Bullock K."/>
            <person name="Deik A."/>
            <person name="Scott J."/>
            <person name="Pierce K.A."/>
            <person name="Xavier R.J."/>
            <person name="Alm E.J."/>
        </authorList>
    </citation>
    <scope>NUCLEOTIDE SEQUENCE [LARGE SCALE GENOMIC DNA]</scope>
    <source>
        <strain evidence="1 2">BIOML-A1</strain>
    </source>
</reference>
<proteinExistence type="predicted"/>
<dbReference type="Proteomes" id="UP000324870">
    <property type="component" value="Unassembled WGS sequence"/>
</dbReference>
<evidence type="ECO:0000313" key="1">
    <source>
        <dbReference type="EMBL" id="KAA3159239.1"/>
    </source>
</evidence>
<dbReference type="SUPFAM" id="SSF74653">
    <property type="entry name" value="TolA/TonB C-terminal domain"/>
    <property type="match status" value="1"/>
</dbReference>
<accession>A0ABQ6S3J6</accession>
<dbReference type="Gene3D" id="2.170.130.10">
    <property type="entry name" value="TonB-dependent receptor, plug domain"/>
    <property type="match status" value="1"/>
</dbReference>
<organism evidence="1 2">
    <name type="scientific">Alistipes finegoldii</name>
    <dbReference type="NCBI Taxonomy" id="214856"/>
    <lineage>
        <taxon>Bacteria</taxon>
        <taxon>Pseudomonadati</taxon>
        <taxon>Bacteroidota</taxon>
        <taxon>Bacteroidia</taxon>
        <taxon>Bacteroidales</taxon>
        <taxon>Rikenellaceae</taxon>
        <taxon>Alistipes</taxon>
    </lineage>
</organism>
<keyword evidence="2" id="KW-1185">Reference proteome</keyword>
<dbReference type="InterPro" id="IPR037066">
    <property type="entry name" value="Plug_dom_sf"/>
</dbReference>
<dbReference type="SUPFAM" id="SSF56935">
    <property type="entry name" value="Porins"/>
    <property type="match status" value="1"/>
</dbReference>
<evidence type="ECO:0000313" key="2">
    <source>
        <dbReference type="Proteomes" id="UP000324870"/>
    </source>
</evidence>
<gene>
    <name evidence="1" type="ORF">F2A26_08075</name>
</gene>